<dbReference type="Proteomes" id="UP000001357">
    <property type="component" value="Unassembled WGS sequence"/>
</dbReference>
<reference evidence="4 5" key="1">
    <citation type="journal article" date="2008" name="Nature">
        <title>The genome of the choanoflagellate Monosiga brevicollis and the origin of metazoans.</title>
        <authorList>
            <consortium name="JGI Sequencing"/>
            <person name="King N."/>
            <person name="Westbrook M.J."/>
            <person name="Young S.L."/>
            <person name="Kuo A."/>
            <person name="Abedin M."/>
            <person name="Chapman J."/>
            <person name="Fairclough S."/>
            <person name="Hellsten U."/>
            <person name="Isogai Y."/>
            <person name="Letunic I."/>
            <person name="Marr M."/>
            <person name="Pincus D."/>
            <person name="Putnam N."/>
            <person name="Rokas A."/>
            <person name="Wright K.J."/>
            <person name="Zuzow R."/>
            <person name="Dirks W."/>
            <person name="Good M."/>
            <person name="Goodstein D."/>
            <person name="Lemons D."/>
            <person name="Li W."/>
            <person name="Lyons J.B."/>
            <person name="Morris A."/>
            <person name="Nichols S."/>
            <person name="Richter D.J."/>
            <person name="Salamov A."/>
            <person name="Bork P."/>
            <person name="Lim W.A."/>
            <person name="Manning G."/>
            <person name="Miller W.T."/>
            <person name="McGinnis W."/>
            <person name="Shapiro H."/>
            <person name="Tjian R."/>
            <person name="Grigoriev I.V."/>
            <person name="Rokhsar D."/>
        </authorList>
    </citation>
    <scope>NUCLEOTIDE SEQUENCE [LARGE SCALE GENOMIC DNA]</scope>
    <source>
        <strain evidence="5">MX1 / ATCC 50154</strain>
    </source>
</reference>
<dbReference type="PANTHER" id="PTHR24412">
    <property type="entry name" value="KELCH PROTEIN"/>
    <property type="match status" value="1"/>
</dbReference>
<dbReference type="InParanoid" id="A9V2G3"/>
<feature type="region of interest" description="Disordered" evidence="3">
    <location>
        <begin position="77"/>
        <end position="98"/>
    </location>
</feature>
<dbReference type="Gene3D" id="2.120.10.80">
    <property type="entry name" value="Kelch-type beta propeller"/>
    <property type="match status" value="1"/>
</dbReference>
<keyword evidence="5" id="KW-1185">Reference proteome</keyword>
<proteinExistence type="predicted"/>
<dbReference type="GO" id="GO:0005737">
    <property type="term" value="C:cytoplasm"/>
    <property type="evidence" value="ECO:0000318"/>
    <property type="project" value="GO_Central"/>
</dbReference>
<dbReference type="EMBL" id="CH991555">
    <property type="protein sequence ID" value="EDQ88253.1"/>
    <property type="molecule type" value="Genomic_DNA"/>
</dbReference>
<evidence type="ECO:0000313" key="4">
    <source>
        <dbReference type="EMBL" id="EDQ88253.1"/>
    </source>
</evidence>
<name>A9V2G3_MONBE</name>
<evidence type="ECO:0000256" key="1">
    <source>
        <dbReference type="ARBA" id="ARBA00022441"/>
    </source>
</evidence>
<dbReference type="PANTHER" id="PTHR24412:SF441">
    <property type="entry name" value="KELCH-LIKE PROTEIN 28"/>
    <property type="match status" value="1"/>
</dbReference>
<evidence type="ECO:0000313" key="5">
    <source>
        <dbReference type="Proteomes" id="UP000001357"/>
    </source>
</evidence>
<dbReference type="GO" id="GO:0043161">
    <property type="term" value="P:proteasome-mediated ubiquitin-dependent protein catabolic process"/>
    <property type="evidence" value="ECO:0000318"/>
    <property type="project" value="GO_Central"/>
</dbReference>
<dbReference type="Gene3D" id="1.25.40.420">
    <property type="match status" value="1"/>
</dbReference>
<dbReference type="KEGG" id="mbr:MONBRDRAFT_9220"/>
<dbReference type="GO" id="GO:1990756">
    <property type="term" value="F:ubiquitin-like ligase-substrate adaptor activity"/>
    <property type="evidence" value="ECO:0000318"/>
    <property type="project" value="GO_Central"/>
</dbReference>
<sequence>MATIFWPSYMWPVNSTFYPYVAICMHVRTHARPRTHNLPRFDPRLALVVCTGTATGPMYNLSRPEYRSSKCVATFRSGPDLSASRPDRGVDPHSLTESAPLTHTHKHQNLNVPSEILVVQAILNWLEAQLVSTPAASACPEIGDRAHQLFAHVRFQYLTSQHLATVRSGRLSVMKQPRLLTLRCGMAGCPPPSLTEVTAGHDHASWDVPMKVARARFGCAVVRQLLYVVGGTNRSEMPETSMEVLNTKASKARRVWEPRSPLPAPRSDHSVVELRGRLYVIGGYGGLDTEVVSFDAFYADVWTERAPLRLARAMAACVAHDDQIYVVGGQGPDPSVSLTRRRARISCRLDQREDGPVLRYSGGVTLRDYPDPVLSRFCHFNASHVTPAPQAPREVAWLHVPKCVNRWFALQYAMGANPTIRGGNSGVDQA</sequence>
<gene>
    <name evidence="4" type="ORF">MONBRDRAFT_9220</name>
</gene>
<keyword evidence="2" id="KW-0677">Repeat</keyword>
<dbReference type="STRING" id="81824.A9V2G3"/>
<evidence type="ECO:0000256" key="3">
    <source>
        <dbReference type="SAM" id="MobiDB-lite"/>
    </source>
</evidence>
<organism evidence="4 5">
    <name type="scientific">Monosiga brevicollis</name>
    <name type="common">Choanoflagellate</name>
    <dbReference type="NCBI Taxonomy" id="81824"/>
    <lineage>
        <taxon>Eukaryota</taxon>
        <taxon>Choanoflagellata</taxon>
        <taxon>Craspedida</taxon>
        <taxon>Salpingoecidae</taxon>
        <taxon>Monosiga</taxon>
    </lineage>
</organism>
<dbReference type="Pfam" id="PF01344">
    <property type="entry name" value="Kelch_1"/>
    <property type="match status" value="3"/>
</dbReference>
<protein>
    <recommendedName>
        <fullName evidence="6">BACK domain-containing protein</fullName>
    </recommendedName>
</protein>
<keyword evidence="1" id="KW-0880">Kelch repeat</keyword>
<evidence type="ECO:0000256" key="2">
    <source>
        <dbReference type="ARBA" id="ARBA00022737"/>
    </source>
</evidence>
<dbReference type="GO" id="GO:0031463">
    <property type="term" value="C:Cul3-RING ubiquitin ligase complex"/>
    <property type="evidence" value="ECO:0000318"/>
    <property type="project" value="GO_Central"/>
</dbReference>
<dbReference type="InterPro" id="IPR006652">
    <property type="entry name" value="Kelch_1"/>
</dbReference>
<evidence type="ECO:0008006" key="6">
    <source>
        <dbReference type="Google" id="ProtNLM"/>
    </source>
</evidence>
<dbReference type="AlphaFoldDB" id="A9V2G3"/>
<dbReference type="SUPFAM" id="SSF117281">
    <property type="entry name" value="Kelch motif"/>
    <property type="match status" value="1"/>
</dbReference>
<dbReference type="InterPro" id="IPR015915">
    <property type="entry name" value="Kelch-typ_b-propeller"/>
</dbReference>
<accession>A9V2G3</accession>
<dbReference type="GeneID" id="5892086"/>
<dbReference type="eggNOG" id="KOG4441">
    <property type="taxonomic scope" value="Eukaryota"/>
</dbReference>
<dbReference type="SMART" id="SM00612">
    <property type="entry name" value="Kelch"/>
    <property type="match status" value="2"/>
</dbReference>
<dbReference type="RefSeq" id="XP_001746846.1">
    <property type="nucleotide sequence ID" value="XM_001746794.1"/>
</dbReference>